<dbReference type="EMBL" id="BLAY01000124">
    <property type="protein sequence ID" value="GET41492.1"/>
    <property type="molecule type" value="Genomic_DNA"/>
</dbReference>
<name>A0AAV3XEW5_9CYAN</name>
<dbReference type="RefSeq" id="WP_226587847.1">
    <property type="nucleotide sequence ID" value="NZ_BLAY01000124.1"/>
</dbReference>
<proteinExistence type="inferred from homology"/>
<evidence type="ECO:0008006" key="10">
    <source>
        <dbReference type="Google" id="ProtNLM"/>
    </source>
</evidence>
<comment type="subcellular location">
    <subcellularLocation>
        <location evidence="1">Cell membrane</location>
        <topology evidence="1">Multi-pass membrane protein</topology>
    </subcellularLocation>
</comment>
<evidence type="ECO:0000313" key="9">
    <source>
        <dbReference type="Proteomes" id="UP001050975"/>
    </source>
</evidence>
<evidence type="ECO:0000313" key="8">
    <source>
        <dbReference type="EMBL" id="GET41492.1"/>
    </source>
</evidence>
<keyword evidence="9" id="KW-1185">Reference proteome</keyword>
<dbReference type="CDD" id="cd01127">
    <property type="entry name" value="TrwB_TraG_TraD_VirD4"/>
    <property type="match status" value="1"/>
</dbReference>
<feature type="compositionally biased region" description="Polar residues" evidence="7">
    <location>
        <begin position="557"/>
        <end position="576"/>
    </location>
</feature>
<feature type="region of interest" description="Disordered" evidence="7">
    <location>
        <begin position="530"/>
        <end position="576"/>
    </location>
</feature>
<evidence type="ECO:0000256" key="3">
    <source>
        <dbReference type="ARBA" id="ARBA00022475"/>
    </source>
</evidence>
<dbReference type="Gene3D" id="3.40.50.300">
    <property type="entry name" value="P-loop containing nucleotide triphosphate hydrolases"/>
    <property type="match status" value="1"/>
</dbReference>
<evidence type="ECO:0000256" key="4">
    <source>
        <dbReference type="ARBA" id="ARBA00022692"/>
    </source>
</evidence>
<dbReference type="Proteomes" id="UP001050975">
    <property type="component" value="Unassembled WGS sequence"/>
</dbReference>
<gene>
    <name evidence="8" type="ORF">MiSe_63040</name>
</gene>
<dbReference type="AlphaFoldDB" id="A0AAV3XEW5"/>
<dbReference type="InterPro" id="IPR027417">
    <property type="entry name" value="P-loop_NTPase"/>
</dbReference>
<protein>
    <recommendedName>
        <fullName evidence="10">Type IV secretion system coupling protein TraD DNA-binding domain-containing protein</fullName>
    </recommendedName>
</protein>
<dbReference type="PANTHER" id="PTHR37937:SF1">
    <property type="entry name" value="CONJUGATIVE TRANSFER: DNA TRANSPORT"/>
    <property type="match status" value="1"/>
</dbReference>
<evidence type="ECO:0000256" key="2">
    <source>
        <dbReference type="ARBA" id="ARBA00008806"/>
    </source>
</evidence>
<keyword evidence="6" id="KW-0472">Membrane</keyword>
<reference evidence="8" key="1">
    <citation type="submission" date="2019-10" db="EMBL/GenBank/DDBJ databases">
        <title>Draft genome sequece of Microseira wollei NIES-4236.</title>
        <authorList>
            <person name="Yamaguchi H."/>
            <person name="Suzuki S."/>
            <person name="Kawachi M."/>
        </authorList>
    </citation>
    <scope>NUCLEOTIDE SEQUENCE</scope>
    <source>
        <strain evidence="8">NIES-4236</strain>
    </source>
</reference>
<organism evidence="8 9">
    <name type="scientific">Microseira wollei NIES-4236</name>
    <dbReference type="NCBI Taxonomy" id="2530354"/>
    <lineage>
        <taxon>Bacteria</taxon>
        <taxon>Bacillati</taxon>
        <taxon>Cyanobacteriota</taxon>
        <taxon>Cyanophyceae</taxon>
        <taxon>Oscillatoriophycideae</taxon>
        <taxon>Aerosakkonematales</taxon>
        <taxon>Aerosakkonemataceae</taxon>
        <taxon>Microseira</taxon>
    </lineage>
</organism>
<keyword evidence="5" id="KW-1133">Transmembrane helix</keyword>
<dbReference type="InterPro" id="IPR003688">
    <property type="entry name" value="TraG/VirD4"/>
</dbReference>
<comment type="caution">
    <text evidence="8">The sequence shown here is derived from an EMBL/GenBank/DDBJ whole genome shotgun (WGS) entry which is preliminary data.</text>
</comment>
<keyword evidence="3" id="KW-1003">Cell membrane</keyword>
<dbReference type="Pfam" id="PF02534">
    <property type="entry name" value="T4SS-DNA_transf"/>
    <property type="match status" value="1"/>
</dbReference>
<evidence type="ECO:0000256" key="7">
    <source>
        <dbReference type="SAM" id="MobiDB-lite"/>
    </source>
</evidence>
<evidence type="ECO:0000256" key="5">
    <source>
        <dbReference type="ARBA" id="ARBA00022989"/>
    </source>
</evidence>
<sequence>MTWQDSFENLGWGLRNLFGGGETIIGPNEPLPPTDIHLRDLRDYSGTATLNEITDILKSPGSQLHNCRIIKHLDRHASEPVVNLGKFLKIAGGKVKPTQDIWLREKSIYKNVAIIGPPGSGKTEGLIIPGIKAAIDAGLSNIVIDVKGGSLIDKLGHYAEQKGVRIIYWSTLPQEVARSHSINLLDNIKSIQDAQILAKSLYGNTDNLGESRPFALRDIGWMAQWIMLVKQIFGNAANLTHVYRIAENPVETLTQLLRVCQDRRLQAAIQSQLRLIQESENGANAFTWAIQDAINFFGWPNFEQVTGHSDILLRDIQRQPTLLVIGAELAGRDVSKKISSALIDILMTIFYERWTQNQEGQGIVFWIDEFPRIQQEIDVAEFTSVARSARGSIVIATQSLEQIAPEYREQVMENFDTVVLCRGVGASAADWLSNRLGNRNQNLTRRRHHEPNSQDEFPWLRTRFDRERYENWRESAPVLDSREIQYPVGNQYVAVVHSRTACRKPFLVDYQRVIEPDIVWQPSRIPRPRWRRANQETNSNLTPTRHKAVWHNRRQQQENSTDSTSELNQPQIRWRR</sequence>
<feature type="compositionally biased region" description="Basic residues" evidence="7">
    <location>
        <begin position="544"/>
        <end position="554"/>
    </location>
</feature>
<dbReference type="SUPFAM" id="SSF52540">
    <property type="entry name" value="P-loop containing nucleoside triphosphate hydrolases"/>
    <property type="match status" value="1"/>
</dbReference>
<dbReference type="InterPro" id="IPR051539">
    <property type="entry name" value="T4SS-coupling_protein"/>
</dbReference>
<comment type="similarity">
    <text evidence="2">Belongs to the VirD4/TraG family.</text>
</comment>
<dbReference type="GO" id="GO:0005886">
    <property type="term" value="C:plasma membrane"/>
    <property type="evidence" value="ECO:0007669"/>
    <property type="project" value="UniProtKB-SubCell"/>
</dbReference>
<keyword evidence="4" id="KW-0812">Transmembrane</keyword>
<accession>A0AAV3XEW5</accession>
<dbReference type="PANTHER" id="PTHR37937">
    <property type="entry name" value="CONJUGATIVE TRANSFER: DNA TRANSPORT"/>
    <property type="match status" value="1"/>
</dbReference>
<evidence type="ECO:0000256" key="6">
    <source>
        <dbReference type="ARBA" id="ARBA00023136"/>
    </source>
</evidence>
<evidence type="ECO:0000256" key="1">
    <source>
        <dbReference type="ARBA" id="ARBA00004651"/>
    </source>
</evidence>